<accession>A0A1G2IZ64</accession>
<gene>
    <name evidence="2" type="ORF">A2358_01540</name>
</gene>
<dbReference type="EMBL" id="MHPJ01000001">
    <property type="protein sequence ID" value="OGZ79630.1"/>
    <property type="molecule type" value="Genomic_DNA"/>
</dbReference>
<dbReference type="SUPFAM" id="SSF53335">
    <property type="entry name" value="S-adenosyl-L-methionine-dependent methyltransferases"/>
    <property type="match status" value="1"/>
</dbReference>
<evidence type="ECO:0000256" key="1">
    <source>
        <dbReference type="SAM" id="MobiDB-lite"/>
    </source>
</evidence>
<feature type="region of interest" description="Disordered" evidence="1">
    <location>
        <begin position="1"/>
        <end position="24"/>
    </location>
</feature>
<evidence type="ECO:0000313" key="2">
    <source>
        <dbReference type="EMBL" id="OGZ79630.1"/>
    </source>
</evidence>
<organism evidence="2 3">
    <name type="scientific">Candidatus Staskawiczbacteria bacterium RIFOXYB1_FULL_37_44</name>
    <dbReference type="NCBI Taxonomy" id="1802223"/>
    <lineage>
        <taxon>Bacteria</taxon>
        <taxon>Candidatus Staskawicziibacteriota</taxon>
    </lineage>
</organism>
<dbReference type="AlphaFoldDB" id="A0A1G2IZ64"/>
<comment type="caution">
    <text evidence="2">The sequence shown here is derived from an EMBL/GenBank/DDBJ whole genome shotgun (WGS) entry which is preliminary data.</text>
</comment>
<dbReference type="Proteomes" id="UP000178650">
    <property type="component" value="Unassembled WGS sequence"/>
</dbReference>
<dbReference type="InterPro" id="IPR008884">
    <property type="entry name" value="TylF_MeTrfase"/>
</dbReference>
<keyword evidence="2" id="KW-0489">Methyltransferase</keyword>
<protein>
    <submittedName>
        <fullName evidence="2">dTDP-6-deoxy-L-hexose 3-O-methyltransferase</fullName>
    </submittedName>
</protein>
<name>A0A1G2IZ64_9BACT</name>
<dbReference type="PANTHER" id="PTHR40036:SF1">
    <property type="entry name" value="MACROCIN O-METHYLTRANSFERASE"/>
    <property type="match status" value="1"/>
</dbReference>
<sequence>MKKNNSKKSAKAEGGLRTSQEKEVGTELAKIFTESADPLQTRLDNFPKYIRRQKLTRLLSLYEIFKKVVNIKGSIVDCGVYRGFSLMSWAQMSAVLEPNNFTRRIYGFDTFEGFPGLSEKDESKIGAISKGALSADSFEELRKLSKAYDNNRFLGHINKIELIKGDSSKTIPYFIKKNPQLVVSLLFLDFDLFEPTKVALENFYPRMPKGSILAFDELDNPLWPGETLALLETIGIRELKIERVDFDPYIGYVIL</sequence>
<dbReference type="GO" id="GO:0032259">
    <property type="term" value="P:methylation"/>
    <property type="evidence" value="ECO:0007669"/>
    <property type="project" value="UniProtKB-KW"/>
</dbReference>
<evidence type="ECO:0000313" key="3">
    <source>
        <dbReference type="Proteomes" id="UP000178650"/>
    </source>
</evidence>
<dbReference type="Gene3D" id="3.40.50.150">
    <property type="entry name" value="Vaccinia Virus protein VP39"/>
    <property type="match status" value="1"/>
</dbReference>
<dbReference type="PANTHER" id="PTHR40036">
    <property type="entry name" value="MACROCIN O-METHYLTRANSFERASE"/>
    <property type="match status" value="1"/>
</dbReference>
<proteinExistence type="predicted"/>
<reference evidence="2 3" key="1">
    <citation type="journal article" date="2016" name="Nat. Commun.">
        <title>Thousands of microbial genomes shed light on interconnected biogeochemical processes in an aquifer system.</title>
        <authorList>
            <person name="Anantharaman K."/>
            <person name="Brown C.T."/>
            <person name="Hug L.A."/>
            <person name="Sharon I."/>
            <person name="Castelle C.J."/>
            <person name="Probst A.J."/>
            <person name="Thomas B.C."/>
            <person name="Singh A."/>
            <person name="Wilkins M.J."/>
            <person name="Karaoz U."/>
            <person name="Brodie E.L."/>
            <person name="Williams K.H."/>
            <person name="Hubbard S.S."/>
            <person name="Banfield J.F."/>
        </authorList>
    </citation>
    <scope>NUCLEOTIDE SEQUENCE [LARGE SCALE GENOMIC DNA]</scope>
</reference>
<keyword evidence="2" id="KW-0808">Transferase</keyword>
<dbReference type="Pfam" id="PF05711">
    <property type="entry name" value="TylF"/>
    <property type="match status" value="1"/>
</dbReference>
<dbReference type="InterPro" id="IPR029063">
    <property type="entry name" value="SAM-dependent_MTases_sf"/>
</dbReference>
<dbReference type="GO" id="GO:0008168">
    <property type="term" value="F:methyltransferase activity"/>
    <property type="evidence" value="ECO:0007669"/>
    <property type="project" value="UniProtKB-KW"/>
</dbReference>
<dbReference type="STRING" id="1802223.A2358_01540"/>